<reference evidence="1 2" key="1">
    <citation type="journal article" date="2010" name="Stand. Genomic Sci.">
        <title>Complete genome sequence of Geodermatophilus obscurus type strain (G-20).</title>
        <authorList>
            <person name="Ivanova N."/>
            <person name="Sikorski J."/>
            <person name="Jando M."/>
            <person name="Munk C."/>
            <person name="Lapidus A."/>
            <person name="Glavina Del Rio T."/>
            <person name="Copeland A."/>
            <person name="Tice H."/>
            <person name="Cheng J.-F."/>
            <person name="Lucas S."/>
            <person name="Chen F."/>
            <person name="Nolan M."/>
            <person name="Bruce D."/>
            <person name="Goodwin L."/>
            <person name="Pitluck S."/>
            <person name="Mavromatis K."/>
            <person name="Mikhailova N."/>
            <person name="Pati A."/>
            <person name="Chen A."/>
            <person name="Palaniappan K."/>
            <person name="Land M."/>
            <person name="Hauser L."/>
            <person name="Chang Y.-J."/>
            <person name="Jeffries C.D."/>
            <person name="Meincke L."/>
            <person name="Brettin T."/>
            <person name="Detter J.C."/>
            <person name="Detter J.C."/>
            <person name="Rohde M."/>
            <person name="Goeker M."/>
            <person name="Bristow J."/>
            <person name="Eisen J.A."/>
            <person name="Markowitz V."/>
            <person name="Hugenholtz P."/>
            <person name="Kyrpides N.C."/>
            <person name="Klenk H.-P."/>
        </authorList>
    </citation>
    <scope>NUCLEOTIDE SEQUENCE [LARGE SCALE GENOMIC DNA]</scope>
    <source>
        <strain evidence="2">ATCC 25078 / DSM 43160 / JCM 3152 / KCC A-0152 / KCTC 9177 / NBRC 13315 / NRRL B-3577 / G-20</strain>
    </source>
</reference>
<reference evidence="2" key="2">
    <citation type="submission" date="2010-01" db="EMBL/GenBank/DDBJ databases">
        <title>The complete genome of Geodermatophilus obscurus DSM 43160.</title>
        <authorList>
            <consortium name="US DOE Joint Genome Institute (JGI-PGF)"/>
            <person name="Lucas S."/>
            <person name="Copeland A."/>
            <person name="Lapidus A."/>
            <person name="Glavina del Rio T."/>
            <person name="Dalin E."/>
            <person name="Tice H."/>
            <person name="Bruce D."/>
            <person name="Goodwin L."/>
            <person name="Pitluck S."/>
            <person name="Kyrpides N."/>
            <person name="Mavromatis K."/>
            <person name="Ivanova N."/>
            <person name="Munk A.C."/>
            <person name="Brettin T."/>
            <person name="Detter J.C."/>
            <person name="Han C."/>
            <person name="Larimer F."/>
            <person name="Land M."/>
            <person name="Hauser L."/>
            <person name="Markowitz V."/>
            <person name="Cheng J.-F."/>
            <person name="Hugenholtz P."/>
            <person name="Woyke T."/>
            <person name="Wu D."/>
            <person name="Jando M."/>
            <person name="Schneider S."/>
            <person name="Klenk H.-P."/>
            <person name="Eisen J.A."/>
        </authorList>
    </citation>
    <scope>NUCLEOTIDE SEQUENCE [LARGE SCALE GENOMIC DNA]</scope>
    <source>
        <strain evidence="2">ATCC 25078 / DSM 43160 / JCM 3152 / KCC A-0152 / KCTC 9177 / NBRC 13315 / NRRL B-3577 / G-20</strain>
    </source>
</reference>
<sequence>MIKALVKAAAPRTAAALDAAIAAALHAVAAG</sequence>
<dbReference type="AlphaFoldDB" id="D2S7R7"/>
<accession>D2S7R7</accession>
<protein>
    <submittedName>
        <fullName evidence="1">Uncharacterized protein</fullName>
    </submittedName>
</protein>
<dbReference type="KEGG" id="gob:Gobs_2904"/>
<dbReference type="EMBL" id="CP001867">
    <property type="protein sequence ID" value="ADB75526.1"/>
    <property type="molecule type" value="Genomic_DNA"/>
</dbReference>
<name>D2S7R7_GEOOG</name>
<proteinExistence type="predicted"/>
<keyword evidence="2" id="KW-1185">Reference proteome</keyword>
<evidence type="ECO:0000313" key="1">
    <source>
        <dbReference type="EMBL" id="ADB75526.1"/>
    </source>
</evidence>
<dbReference type="HOGENOM" id="CLU_3396703_0_0_11"/>
<dbReference type="Proteomes" id="UP000001382">
    <property type="component" value="Chromosome"/>
</dbReference>
<organism evidence="1 2">
    <name type="scientific">Geodermatophilus obscurus (strain ATCC 25078 / DSM 43160 / JCM 3152 / CCUG 61914 / KCC A-0152 / KCTC 9177 / NBRC 13315 / NRRL B-3577 / G-20)</name>
    <dbReference type="NCBI Taxonomy" id="526225"/>
    <lineage>
        <taxon>Bacteria</taxon>
        <taxon>Bacillati</taxon>
        <taxon>Actinomycetota</taxon>
        <taxon>Actinomycetes</taxon>
        <taxon>Geodermatophilales</taxon>
        <taxon>Geodermatophilaceae</taxon>
        <taxon>Geodermatophilus</taxon>
    </lineage>
</organism>
<evidence type="ECO:0000313" key="2">
    <source>
        <dbReference type="Proteomes" id="UP000001382"/>
    </source>
</evidence>
<gene>
    <name evidence="1" type="ordered locus">Gobs_2904</name>
</gene>